<gene>
    <name evidence="1" type="ORF">BaRGS_00033845</name>
</gene>
<sequence length="150" mass="17000">MPVLHQTLCYDSRAVLRLDERLCRLGSGISKETNPEEHDRSINRSDEVYWHVQHHKQDAVAKNSERRAVIQPQRTATRIGSGGSKCVKVNIPRRTSMNTPPTTMPVFRNTPLSVANSLHATYGCQMRLHGTLLVTKTCSHRVRTVTNKMK</sequence>
<reference evidence="1 2" key="1">
    <citation type="journal article" date="2023" name="Sci. Data">
        <title>Genome assembly of the Korean intertidal mud-creeper Batillaria attramentaria.</title>
        <authorList>
            <person name="Patra A.K."/>
            <person name="Ho P.T."/>
            <person name="Jun S."/>
            <person name="Lee S.J."/>
            <person name="Kim Y."/>
            <person name="Won Y.J."/>
        </authorList>
    </citation>
    <scope>NUCLEOTIDE SEQUENCE [LARGE SCALE GENOMIC DNA]</scope>
    <source>
        <strain evidence="1">Wonlab-2016</strain>
    </source>
</reference>
<comment type="caution">
    <text evidence="1">The sequence shown here is derived from an EMBL/GenBank/DDBJ whole genome shotgun (WGS) entry which is preliminary data.</text>
</comment>
<name>A0ABD0JIX3_9CAEN</name>
<organism evidence="1 2">
    <name type="scientific">Batillaria attramentaria</name>
    <dbReference type="NCBI Taxonomy" id="370345"/>
    <lineage>
        <taxon>Eukaryota</taxon>
        <taxon>Metazoa</taxon>
        <taxon>Spiralia</taxon>
        <taxon>Lophotrochozoa</taxon>
        <taxon>Mollusca</taxon>
        <taxon>Gastropoda</taxon>
        <taxon>Caenogastropoda</taxon>
        <taxon>Sorbeoconcha</taxon>
        <taxon>Cerithioidea</taxon>
        <taxon>Batillariidae</taxon>
        <taxon>Batillaria</taxon>
    </lineage>
</organism>
<dbReference type="EMBL" id="JACVVK020000421">
    <property type="protein sequence ID" value="KAK7474890.1"/>
    <property type="molecule type" value="Genomic_DNA"/>
</dbReference>
<evidence type="ECO:0000313" key="2">
    <source>
        <dbReference type="Proteomes" id="UP001519460"/>
    </source>
</evidence>
<dbReference type="AlphaFoldDB" id="A0ABD0JIX3"/>
<accession>A0ABD0JIX3</accession>
<dbReference type="Proteomes" id="UP001519460">
    <property type="component" value="Unassembled WGS sequence"/>
</dbReference>
<protein>
    <submittedName>
        <fullName evidence="1">Uncharacterized protein</fullName>
    </submittedName>
</protein>
<evidence type="ECO:0000313" key="1">
    <source>
        <dbReference type="EMBL" id="KAK7474890.1"/>
    </source>
</evidence>
<proteinExistence type="predicted"/>
<keyword evidence="2" id="KW-1185">Reference proteome</keyword>